<name>A0A8D8X7A8_9HEMI</name>
<reference evidence="2" key="1">
    <citation type="submission" date="2021-05" db="EMBL/GenBank/DDBJ databases">
        <authorList>
            <person name="Alioto T."/>
            <person name="Alioto T."/>
            <person name="Gomez Garrido J."/>
        </authorList>
    </citation>
    <scope>NUCLEOTIDE SEQUENCE</scope>
</reference>
<dbReference type="InterPro" id="IPR000477">
    <property type="entry name" value="RT_dom"/>
</dbReference>
<evidence type="ECO:0000259" key="1">
    <source>
        <dbReference type="PROSITE" id="PS50878"/>
    </source>
</evidence>
<dbReference type="AlphaFoldDB" id="A0A8D8X7A8"/>
<accession>A0A8D8X7A8</accession>
<dbReference type="PANTHER" id="PTHR21301:SF10">
    <property type="entry name" value="REVERSE TRANSCRIPTASE DOMAIN-CONTAINING PROTEIN"/>
    <property type="match status" value="1"/>
</dbReference>
<protein>
    <recommendedName>
        <fullName evidence="1">Reverse transcriptase domain-containing protein</fullName>
    </recommendedName>
</protein>
<sequence length="682" mass="77771">MLLHFELADSLHQFEFDILDKMCRSHAFTSKEEKRFVINKKLSHLKETQLKTDVKTTPQNFLPKFINISSVVLEKPEIDVLNMGLKYNPGITAIEKDMEMLKVHVAVSITNTKALCGALNIIDKVKHTQSPPSFKSLLSVKKKIKNAGAIVTKADKSNTLVIMDKSKYDEKINAFLDEESVEKLKKDPTTDLNKLVREALQNDNSLFQQAIKFYNMNSFAPALYGLLKVHKACTSVDIPGAPIRPVVSGYSSPTYRLEKEVVKLFHRVTKWKPKFSIKNSNVLIEDLKTITIPDTCMLISLDIDNLFTNVDMKTAMNLMIDIVKCTSDLSKDEVDQFVTYCELIYKSNYFTFGDQYYKNCGLPMGSPMSPLLAEIYVDNFEQKVFRTDVISLVLKYYRYVDDILLLFMGDLSQVDFLMSFINSVDKKLQFKVEVGENSINFLDTTISIQGNKIEWEIYRKTSYTDAIIPFNSVSPDAHKRAFFVFAIDRLINLEPKNPQIELNTIVKIATNNGYPPSMVFNIMKKRQKIAMNKMLYKTKGKIENVKYCVGIPFLGQVSHNIAHYINSLGKKVAFYPLMTTKLFLSNQKNMDPMLKSGVYEIACNCGAVYVGQSGRALITRICEHYANTNRYYKAVENIDLDKNVNNQINRIKAKYVNKSSVSDHIFETGHEVAMCRALHLAL</sequence>
<dbReference type="Pfam" id="PF00078">
    <property type="entry name" value="RVT_1"/>
    <property type="match status" value="1"/>
</dbReference>
<dbReference type="EMBL" id="HBUF01270287">
    <property type="protein sequence ID" value="CAG6684978.1"/>
    <property type="molecule type" value="Transcribed_RNA"/>
</dbReference>
<feature type="domain" description="Reverse transcriptase" evidence="1">
    <location>
        <begin position="208"/>
        <end position="453"/>
    </location>
</feature>
<proteinExistence type="predicted"/>
<dbReference type="GO" id="GO:0071897">
    <property type="term" value="P:DNA biosynthetic process"/>
    <property type="evidence" value="ECO:0007669"/>
    <property type="project" value="UniProtKB-ARBA"/>
</dbReference>
<organism evidence="2">
    <name type="scientific">Cacopsylla melanoneura</name>
    <dbReference type="NCBI Taxonomy" id="428564"/>
    <lineage>
        <taxon>Eukaryota</taxon>
        <taxon>Metazoa</taxon>
        <taxon>Ecdysozoa</taxon>
        <taxon>Arthropoda</taxon>
        <taxon>Hexapoda</taxon>
        <taxon>Insecta</taxon>
        <taxon>Pterygota</taxon>
        <taxon>Neoptera</taxon>
        <taxon>Paraneoptera</taxon>
        <taxon>Hemiptera</taxon>
        <taxon>Sternorrhyncha</taxon>
        <taxon>Psylloidea</taxon>
        <taxon>Psyllidae</taxon>
        <taxon>Psyllinae</taxon>
        <taxon>Cacopsylla</taxon>
    </lineage>
</organism>
<evidence type="ECO:0000313" key="2">
    <source>
        <dbReference type="EMBL" id="CAG6684978.1"/>
    </source>
</evidence>
<dbReference type="PROSITE" id="PS50878">
    <property type="entry name" value="RT_POL"/>
    <property type="match status" value="1"/>
</dbReference>
<dbReference type="SUPFAM" id="SSF56672">
    <property type="entry name" value="DNA/RNA polymerases"/>
    <property type="match status" value="1"/>
</dbReference>
<dbReference type="InterPro" id="IPR043502">
    <property type="entry name" value="DNA/RNA_pol_sf"/>
</dbReference>
<dbReference type="PANTHER" id="PTHR21301">
    <property type="entry name" value="REVERSE TRANSCRIPTASE"/>
    <property type="match status" value="1"/>
</dbReference>